<keyword evidence="6 11" id="KW-0812">Transmembrane</keyword>
<dbReference type="AlphaFoldDB" id="A0AB36K8B6"/>
<dbReference type="EMBL" id="MUEO01000008">
    <property type="protein sequence ID" value="OOE45244.1"/>
    <property type="molecule type" value="Genomic_DNA"/>
</dbReference>
<evidence type="ECO:0000313" key="12">
    <source>
        <dbReference type="EMBL" id="OOE38755.1"/>
    </source>
</evidence>
<evidence type="ECO:0000256" key="8">
    <source>
        <dbReference type="ARBA" id="ARBA00022989"/>
    </source>
</evidence>
<evidence type="ECO:0000256" key="5">
    <source>
        <dbReference type="ARBA" id="ARBA00022519"/>
    </source>
</evidence>
<dbReference type="Gene3D" id="3.30.1360.100">
    <property type="entry name" value="General secretion pathway protein M, EpsM"/>
    <property type="match status" value="1"/>
</dbReference>
<keyword evidence="3 10" id="KW-0813">Transport</keyword>
<evidence type="ECO:0000256" key="4">
    <source>
        <dbReference type="ARBA" id="ARBA00022475"/>
    </source>
</evidence>
<comment type="subcellular location">
    <subcellularLocation>
        <location evidence="1">Cell inner membrane</location>
        <topology evidence="1">Single-pass membrane protein</topology>
    </subcellularLocation>
</comment>
<sequence length="164" mass="18546">MIARIQAQWQSISVREQRLLLVAGGVLLLSVLYWGIVVPIQTQADQARTAVISERKIYRELQQKRNHIMQLRSQSGHSRQVVASRNQPLNQVIAASAGEFNLTITRLQPGEDSVQLGLEPLPFNQLLRWLEQLAQRHGIQVVRLSTEATDTAGVVKVNRLQLER</sequence>
<evidence type="ECO:0000256" key="11">
    <source>
        <dbReference type="SAM" id="Phobius"/>
    </source>
</evidence>
<keyword evidence="8 11" id="KW-1133">Transmembrane helix</keyword>
<dbReference type="RefSeq" id="WP_069360811.1">
    <property type="nucleotide sequence ID" value="NZ_CP040021.1"/>
</dbReference>
<dbReference type="GO" id="GO:0015628">
    <property type="term" value="P:protein secretion by the type II secretion system"/>
    <property type="evidence" value="ECO:0007669"/>
    <property type="project" value="InterPro"/>
</dbReference>
<dbReference type="GeneID" id="89610429"/>
<evidence type="ECO:0000256" key="10">
    <source>
        <dbReference type="PIRNR" id="PIRNR006291"/>
    </source>
</evidence>
<keyword evidence="9 10" id="KW-0472">Membrane</keyword>
<comment type="caution">
    <text evidence="13">The sequence shown here is derived from an EMBL/GenBank/DDBJ whole genome shotgun (WGS) entry which is preliminary data.</text>
</comment>
<dbReference type="InterPro" id="IPR023229">
    <property type="entry name" value="T2SS_M_periplasmic_sf"/>
</dbReference>
<dbReference type="Pfam" id="PF04612">
    <property type="entry name" value="T2SSM"/>
    <property type="match status" value="1"/>
</dbReference>
<reference evidence="14 15" key="1">
    <citation type="journal article" date="2017" name="Genome Announc.">
        <title>Draft Genome Sequences of Salinivibrio proteolyticus, Salinivibrio sharmensis, Salinivibrio siamensis, Salinivibrio costicola subsp. alcaliphilus, Salinivibrio costicola subsp. vallismortis, and 29 New Isolates Belonging to the Genus Salinivibrio.</title>
        <authorList>
            <person name="Lopez-Hermoso C."/>
            <person name="de la Haba R.R."/>
            <person name="Sanchez-Porro C."/>
            <person name="Bayliss S.C."/>
            <person name="Feil E.J."/>
            <person name="Ventosa A."/>
        </authorList>
    </citation>
    <scope>NUCLEOTIDE SEQUENCE [LARGE SCALE GENOMIC DNA]</scope>
    <source>
        <strain evidence="12 15">AL184</strain>
        <strain evidence="13 14">IC202</strain>
    </source>
</reference>
<proteinExistence type="inferred from homology"/>
<dbReference type="GO" id="GO:0015627">
    <property type="term" value="C:type II protein secretion system complex"/>
    <property type="evidence" value="ECO:0007669"/>
    <property type="project" value="InterPro"/>
</dbReference>
<evidence type="ECO:0000313" key="14">
    <source>
        <dbReference type="Proteomes" id="UP000188726"/>
    </source>
</evidence>
<keyword evidence="7 10" id="KW-0653">Protein transport</keyword>
<comment type="similarity">
    <text evidence="2 10">Belongs to the GSP M family.</text>
</comment>
<evidence type="ECO:0000256" key="2">
    <source>
        <dbReference type="ARBA" id="ARBA00010637"/>
    </source>
</evidence>
<evidence type="ECO:0000256" key="9">
    <source>
        <dbReference type="ARBA" id="ARBA00023136"/>
    </source>
</evidence>
<accession>A0AB36K8B6</accession>
<organism evidence="13 14">
    <name type="scientific">Salinivibrio kushneri</name>
    <dbReference type="NCBI Taxonomy" id="1908198"/>
    <lineage>
        <taxon>Bacteria</taxon>
        <taxon>Pseudomonadati</taxon>
        <taxon>Pseudomonadota</taxon>
        <taxon>Gammaproteobacteria</taxon>
        <taxon>Vibrionales</taxon>
        <taxon>Vibrionaceae</taxon>
        <taxon>Salinivibrio</taxon>
    </lineage>
</organism>
<evidence type="ECO:0000256" key="1">
    <source>
        <dbReference type="ARBA" id="ARBA00004377"/>
    </source>
</evidence>
<dbReference type="EMBL" id="MUEK01000014">
    <property type="protein sequence ID" value="OOE38755.1"/>
    <property type="molecule type" value="Genomic_DNA"/>
</dbReference>
<name>A0AB36K8B6_9GAMM</name>
<dbReference type="Proteomes" id="UP000189021">
    <property type="component" value="Unassembled WGS sequence"/>
</dbReference>
<dbReference type="SUPFAM" id="SSF103054">
    <property type="entry name" value="General secretion pathway protein M, EpsM"/>
    <property type="match status" value="1"/>
</dbReference>
<keyword evidence="15" id="KW-1185">Reference proteome</keyword>
<evidence type="ECO:0000256" key="3">
    <source>
        <dbReference type="ARBA" id="ARBA00022448"/>
    </source>
</evidence>
<dbReference type="InterPro" id="IPR007690">
    <property type="entry name" value="T2SS_GspM"/>
</dbReference>
<evidence type="ECO:0000313" key="13">
    <source>
        <dbReference type="EMBL" id="OOE45244.1"/>
    </source>
</evidence>
<dbReference type="Proteomes" id="UP000188726">
    <property type="component" value="Unassembled WGS sequence"/>
</dbReference>
<dbReference type="PIRSF" id="PIRSF006291">
    <property type="entry name" value="GspM"/>
    <property type="match status" value="1"/>
</dbReference>
<feature type="transmembrane region" description="Helical" evidence="11">
    <location>
        <begin position="20"/>
        <end position="40"/>
    </location>
</feature>
<keyword evidence="5 10" id="KW-0997">Cell inner membrane</keyword>
<gene>
    <name evidence="12" type="ORF">BZG00_13095</name>
    <name evidence="13" type="ORF">BZG09_04670</name>
</gene>
<dbReference type="GO" id="GO:0005886">
    <property type="term" value="C:plasma membrane"/>
    <property type="evidence" value="ECO:0007669"/>
    <property type="project" value="UniProtKB-SubCell"/>
</dbReference>
<evidence type="ECO:0000256" key="7">
    <source>
        <dbReference type="ARBA" id="ARBA00022927"/>
    </source>
</evidence>
<comment type="function">
    <text evidence="10">Inner membrane component of the type II secretion system required for the energy-dependent secretion of extracellular factors such as proteases and toxins from the periplasm.</text>
</comment>
<keyword evidence="4 10" id="KW-1003">Cell membrane</keyword>
<protein>
    <recommendedName>
        <fullName evidence="10">Type II secretion system protein M</fullName>
        <shortName evidence="10">T2SS protein M</shortName>
    </recommendedName>
    <alternativeName>
        <fullName evidence="10">General secretion pathway protein M</fullName>
    </alternativeName>
</protein>
<evidence type="ECO:0000313" key="15">
    <source>
        <dbReference type="Proteomes" id="UP000189021"/>
    </source>
</evidence>
<evidence type="ECO:0000256" key="6">
    <source>
        <dbReference type="ARBA" id="ARBA00022692"/>
    </source>
</evidence>